<dbReference type="InterPro" id="IPR017850">
    <property type="entry name" value="Alkaline_phosphatase_core_sf"/>
</dbReference>
<dbReference type="Gene3D" id="3.40.720.10">
    <property type="entry name" value="Alkaline Phosphatase, subunit A"/>
    <property type="match status" value="1"/>
</dbReference>
<dbReference type="EMBL" id="JAIRBM010000006">
    <property type="protein sequence ID" value="MBZ6076564.1"/>
    <property type="molecule type" value="Genomic_DNA"/>
</dbReference>
<organism evidence="3 4">
    <name type="scientific">Microvirga puerhi</name>
    <dbReference type="NCBI Taxonomy" id="2876078"/>
    <lineage>
        <taxon>Bacteria</taxon>
        <taxon>Pseudomonadati</taxon>
        <taxon>Pseudomonadota</taxon>
        <taxon>Alphaproteobacteria</taxon>
        <taxon>Hyphomicrobiales</taxon>
        <taxon>Methylobacteriaceae</taxon>
        <taxon>Microvirga</taxon>
    </lineage>
</organism>
<dbReference type="PANTHER" id="PTHR43751">
    <property type="entry name" value="SULFATASE"/>
    <property type="match status" value="1"/>
</dbReference>
<evidence type="ECO:0000313" key="4">
    <source>
        <dbReference type="Proteomes" id="UP000704176"/>
    </source>
</evidence>
<keyword evidence="4" id="KW-1185">Reference proteome</keyword>
<dbReference type="SUPFAM" id="SSF53649">
    <property type="entry name" value="Alkaline phosphatase-like"/>
    <property type="match status" value="1"/>
</dbReference>
<proteinExistence type="predicted"/>
<evidence type="ECO:0000256" key="1">
    <source>
        <dbReference type="SAM" id="Phobius"/>
    </source>
</evidence>
<evidence type="ECO:0000313" key="3">
    <source>
        <dbReference type="EMBL" id="MBZ6076564.1"/>
    </source>
</evidence>
<feature type="domain" description="Sulfatase N-terminal" evidence="2">
    <location>
        <begin position="59"/>
        <end position="422"/>
    </location>
</feature>
<dbReference type="CDD" id="cd16142">
    <property type="entry name" value="ARS_like"/>
    <property type="match status" value="1"/>
</dbReference>
<dbReference type="InterPro" id="IPR000917">
    <property type="entry name" value="Sulfatase_N"/>
</dbReference>
<keyword evidence="1" id="KW-0812">Transmembrane</keyword>
<accession>A0ABS7VLZ0</accession>
<keyword evidence="1" id="KW-0472">Membrane</keyword>
<evidence type="ECO:0000259" key="2">
    <source>
        <dbReference type="Pfam" id="PF00884"/>
    </source>
</evidence>
<gene>
    <name evidence="3" type="ORF">K9B37_09795</name>
</gene>
<dbReference type="PANTHER" id="PTHR43751:SF2">
    <property type="entry name" value="SULFATASE N-TERMINAL DOMAIN-CONTAINING PROTEIN"/>
    <property type="match status" value="1"/>
</dbReference>
<protein>
    <submittedName>
        <fullName evidence="3">Arylsulfatase</fullName>
    </submittedName>
</protein>
<dbReference type="InterPro" id="IPR052701">
    <property type="entry name" value="GAG_Ulvan_Degrading_Sulfatases"/>
</dbReference>
<feature type="transmembrane region" description="Helical" evidence="1">
    <location>
        <begin position="33"/>
        <end position="53"/>
    </location>
</feature>
<keyword evidence="1" id="KW-1133">Transmembrane helix</keyword>
<dbReference type="Pfam" id="PF00884">
    <property type="entry name" value="Sulfatase"/>
    <property type="match status" value="1"/>
</dbReference>
<name>A0ABS7VLZ0_9HYPH</name>
<comment type="caution">
    <text evidence="3">The sequence shown here is derived from an EMBL/GenBank/DDBJ whole genome shotgun (WGS) entry which is preliminary data.</text>
</comment>
<dbReference type="Proteomes" id="UP000704176">
    <property type="component" value="Unassembled WGS sequence"/>
</dbReference>
<sequence>MRTPIPTDEFCVDSTETRSWFEKTAFKARSASCALLFGATALVSAAAVAPAAAQAPARPNILVIMGDDVGWFNIGAYHRGIMSGKTPNLDRLASQGMMFTDYYAEASCTAGRASFITGQIPLRTGLTTVGQAGADVGIPDQAVTIASALKAQGYETGQFGKNHLGDLNKYLPTLHGFDEFFGYLYHLDAMSDPYWYSFPDDQSYRDKVGPRNLVHTYATGTDDQTEQPRWGRIGKQRIVDEGPLAPYPNMTNVPNMHDITPKAKYDMTTFDEVLVKASCDFMDKAKTDGKPYFVWHNTTRMHIWTFLSPKYQAMMNSQTNYGLEEAGMAQLDDNVGALLKCVQDSGQADNTIVIFTTDNGAEVFTWPDGGMTPFKATKGTVNEGGFRVPTIIRWPGKVKPGTVENGIFSGLDWFPTLLAAAGNPNITDQLLKGVQLGDRSYKNHLDGYNQLALLQGNGPSARHEFFYFGGPQLGSVRIDDFKFQFIQQPDGWPGPKVTTDMPVMFNIRQDPFERTPSIGRQSLNDLGGGYMNDFYAREFWRFVSVQQEVAKLAATAIDYPPMQDPASFNLEAVKRQVEQAIRNKPGN</sequence>
<dbReference type="RefSeq" id="WP_224312891.1">
    <property type="nucleotide sequence ID" value="NZ_JAIRBM010000006.1"/>
</dbReference>
<reference evidence="3 4" key="1">
    <citation type="submission" date="2021-09" db="EMBL/GenBank/DDBJ databases">
        <title>The complete genome sequence of a new microorganism.</title>
        <authorList>
            <person name="Zi Z."/>
        </authorList>
    </citation>
    <scope>NUCLEOTIDE SEQUENCE [LARGE SCALE GENOMIC DNA]</scope>
    <source>
        <strain evidence="3 4">WGZ8</strain>
    </source>
</reference>